<gene>
    <name evidence="1" type="ORF">NDU88_005864</name>
</gene>
<proteinExistence type="predicted"/>
<dbReference type="EMBL" id="JANPWB010000011">
    <property type="protein sequence ID" value="KAJ1127462.1"/>
    <property type="molecule type" value="Genomic_DNA"/>
</dbReference>
<evidence type="ECO:0000313" key="2">
    <source>
        <dbReference type="Proteomes" id="UP001066276"/>
    </source>
</evidence>
<comment type="caution">
    <text evidence="1">The sequence shown here is derived from an EMBL/GenBank/DDBJ whole genome shotgun (WGS) entry which is preliminary data.</text>
</comment>
<evidence type="ECO:0000313" key="1">
    <source>
        <dbReference type="EMBL" id="KAJ1127462.1"/>
    </source>
</evidence>
<keyword evidence="2" id="KW-1185">Reference proteome</keyword>
<name>A0AAV7PJ83_PLEWA</name>
<organism evidence="1 2">
    <name type="scientific">Pleurodeles waltl</name>
    <name type="common">Iberian ribbed newt</name>
    <dbReference type="NCBI Taxonomy" id="8319"/>
    <lineage>
        <taxon>Eukaryota</taxon>
        <taxon>Metazoa</taxon>
        <taxon>Chordata</taxon>
        <taxon>Craniata</taxon>
        <taxon>Vertebrata</taxon>
        <taxon>Euteleostomi</taxon>
        <taxon>Amphibia</taxon>
        <taxon>Batrachia</taxon>
        <taxon>Caudata</taxon>
        <taxon>Salamandroidea</taxon>
        <taxon>Salamandridae</taxon>
        <taxon>Pleurodelinae</taxon>
        <taxon>Pleurodeles</taxon>
    </lineage>
</organism>
<accession>A0AAV7PJ83</accession>
<dbReference type="Proteomes" id="UP001066276">
    <property type="component" value="Chromosome 7"/>
</dbReference>
<dbReference type="AlphaFoldDB" id="A0AAV7PJ83"/>
<reference evidence="1" key="1">
    <citation type="journal article" date="2022" name="bioRxiv">
        <title>Sequencing and chromosome-scale assembly of the giantPleurodeles waltlgenome.</title>
        <authorList>
            <person name="Brown T."/>
            <person name="Elewa A."/>
            <person name="Iarovenko S."/>
            <person name="Subramanian E."/>
            <person name="Araus A.J."/>
            <person name="Petzold A."/>
            <person name="Susuki M."/>
            <person name="Suzuki K.-i.T."/>
            <person name="Hayashi T."/>
            <person name="Toyoda A."/>
            <person name="Oliveira C."/>
            <person name="Osipova E."/>
            <person name="Leigh N.D."/>
            <person name="Simon A."/>
            <person name="Yun M.H."/>
        </authorList>
    </citation>
    <scope>NUCLEOTIDE SEQUENCE</scope>
    <source>
        <strain evidence="1">20211129_DDA</strain>
        <tissue evidence="1">Liver</tissue>
    </source>
</reference>
<sequence>MLGEYGLAVGVALLPPPSFSLGKIRAALKNKYGGCCLADVVALRSVTCGWSPRVGLARAVTVLAPGEVA</sequence>
<protein>
    <submittedName>
        <fullName evidence="1">Uncharacterized protein</fullName>
    </submittedName>
</protein>